<dbReference type="HOGENOM" id="CLU_022604_1_0_3"/>
<name>K9TCH9_9CYAN</name>
<feature type="compositionally biased region" description="Basic and acidic residues" evidence="9">
    <location>
        <begin position="140"/>
        <end position="164"/>
    </location>
</feature>
<keyword evidence="8" id="KW-0175">Coiled coil</keyword>
<dbReference type="OrthoDB" id="188180at2"/>
<dbReference type="Gene3D" id="1.20.1600.10">
    <property type="entry name" value="Outer membrane efflux proteins (OEP)"/>
    <property type="match status" value="1"/>
</dbReference>
<comment type="subcellular location">
    <subcellularLocation>
        <location evidence="1">Cell outer membrane</location>
    </subcellularLocation>
</comment>
<protein>
    <submittedName>
        <fullName evidence="10">Outer membrane protein</fullName>
    </submittedName>
</protein>
<dbReference type="GO" id="GO:0009279">
    <property type="term" value="C:cell outer membrane"/>
    <property type="evidence" value="ECO:0007669"/>
    <property type="project" value="UniProtKB-SubCell"/>
</dbReference>
<dbReference type="Proteomes" id="UP000010367">
    <property type="component" value="Chromosome"/>
</dbReference>
<keyword evidence="6" id="KW-0472">Membrane</keyword>
<dbReference type="InterPro" id="IPR051906">
    <property type="entry name" value="TolC-like"/>
</dbReference>
<dbReference type="STRING" id="56110.Oscil6304_0864"/>
<dbReference type="GO" id="GO:0015288">
    <property type="term" value="F:porin activity"/>
    <property type="evidence" value="ECO:0007669"/>
    <property type="project" value="TreeGrafter"/>
</dbReference>
<evidence type="ECO:0000256" key="8">
    <source>
        <dbReference type="SAM" id="Coils"/>
    </source>
</evidence>
<dbReference type="Pfam" id="PF02321">
    <property type="entry name" value="OEP"/>
    <property type="match status" value="2"/>
</dbReference>
<feature type="region of interest" description="Disordered" evidence="9">
    <location>
        <begin position="1"/>
        <end position="20"/>
    </location>
</feature>
<evidence type="ECO:0000256" key="2">
    <source>
        <dbReference type="ARBA" id="ARBA00007613"/>
    </source>
</evidence>
<evidence type="ECO:0000256" key="5">
    <source>
        <dbReference type="ARBA" id="ARBA00022692"/>
    </source>
</evidence>
<dbReference type="PANTHER" id="PTHR30026">
    <property type="entry name" value="OUTER MEMBRANE PROTEIN TOLC"/>
    <property type="match status" value="1"/>
</dbReference>
<keyword evidence="11" id="KW-1185">Reference proteome</keyword>
<evidence type="ECO:0000256" key="7">
    <source>
        <dbReference type="ARBA" id="ARBA00023237"/>
    </source>
</evidence>
<evidence type="ECO:0000313" key="11">
    <source>
        <dbReference type="Proteomes" id="UP000010367"/>
    </source>
</evidence>
<feature type="region of interest" description="Disordered" evidence="9">
    <location>
        <begin position="104"/>
        <end position="191"/>
    </location>
</feature>
<dbReference type="AlphaFoldDB" id="K9TCH9"/>
<feature type="compositionally biased region" description="Low complexity" evidence="9">
    <location>
        <begin position="112"/>
        <end position="122"/>
    </location>
</feature>
<feature type="coiled-coil region" evidence="8">
    <location>
        <begin position="594"/>
        <end position="623"/>
    </location>
</feature>
<dbReference type="RefSeq" id="WP_015147247.1">
    <property type="nucleotide sequence ID" value="NC_019693.1"/>
</dbReference>
<reference evidence="10 11" key="1">
    <citation type="submission" date="2012-06" db="EMBL/GenBank/DDBJ databases">
        <title>Finished chromosome of genome of Oscillatoria acuminata PCC 6304.</title>
        <authorList>
            <consortium name="US DOE Joint Genome Institute"/>
            <person name="Gugger M."/>
            <person name="Coursin T."/>
            <person name="Rippka R."/>
            <person name="Tandeau De Marsac N."/>
            <person name="Huntemann M."/>
            <person name="Wei C.-L."/>
            <person name="Han J."/>
            <person name="Detter J.C."/>
            <person name="Han C."/>
            <person name="Tapia R."/>
            <person name="Davenport K."/>
            <person name="Daligault H."/>
            <person name="Erkkila T."/>
            <person name="Gu W."/>
            <person name="Munk A.C.C."/>
            <person name="Teshima H."/>
            <person name="Xu Y."/>
            <person name="Chain P."/>
            <person name="Chen A."/>
            <person name="Krypides N."/>
            <person name="Mavromatis K."/>
            <person name="Markowitz V."/>
            <person name="Szeto E."/>
            <person name="Ivanova N."/>
            <person name="Mikhailova N."/>
            <person name="Ovchinnikova G."/>
            <person name="Pagani I."/>
            <person name="Pati A."/>
            <person name="Goodwin L."/>
            <person name="Peters L."/>
            <person name="Pitluck S."/>
            <person name="Woyke T."/>
            <person name="Kerfeld C."/>
        </authorList>
    </citation>
    <scope>NUCLEOTIDE SEQUENCE [LARGE SCALE GENOMIC DNA]</scope>
    <source>
        <strain evidence="10 11">PCC 6304</strain>
    </source>
</reference>
<evidence type="ECO:0000256" key="9">
    <source>
        <dbReference type="SAM" id="MobiDB-lite"/>
    </source>
</evidence>
<dbReference type="EMBL" id="CP003607">
    <property type="protein sequence ID" value="AFY80597.1"/>
    <property type="molecule type" value="Genomic_DNA"/>
</dbReference>
<comment type="similarity">
    <text evidence="2">Belongs to the outer membrane factor (OMF) (TC 1.B.17) family.</text>
</comment>
<keyword evidence="7" id="KW-0998">Cell outer membrane</keyword>
<dbReference type="InParanoid" id="K9TCH9"/>
<dbReference type="eggNOG" id="COG1538">
    <property type="taxonomic scope" value="Bacteria"/>
</dbReference>
<sequence>MQNNQDTKHGEMATATHTKKQRPVWVTPTVSFMAAIFGTSLTLLAGSKFHEGGIAEELTPEAIPEGITVSELLVLPVASSEVPASLQGDVPAVVGDLLSPLTPAFPTPSPVSTPVKPAVSSSEVRKNAPQIDVPPPAEPVEPRAIERPEREAKAEVPQGDRLEQNEVISQSLPQLPIESNPPSGDRDLDPATLPLFENRPAELQQVPVTVPETRPAVQETPGDRIPEGIPLTLVEVVGLAVQNNREIKNAYLARIAERANLAVALDKFQPTFTPEISVGLNQNEVGSATRNAADITAGSRVRMRIPSGGEINAAWNMGGITQSSNQAEIIDENRVNQGLSLNVIQPLLRGFGRDVNTASIKIAQFNENLNLLRLNSTLINIITDAIFGYRELLQAQESVKIAENSLRIAQDIFEINRALVEAGRQPRINLVQNERNIASRQVQLLGAQNNFQQVRLSLLTILDVEDFPIIPGEEIVVEDSQLNEEELKQLALQNSASYLNAELAVEIAELNLMLAEDDNRWDMNLTASYGSNLQSRTDDTNDVRLGIGLSRDFGDRSFESRIEQERVNLLQSQNTRDDQRDNLLIQVGDQVRNARLLLEQVNLARQEREFAEQNLENERELLRLGRGEIRNVISAQEEVVSANNSELNAQIAYLNALTRLEQTVGITLETWQITVETPEE</sequence>
<evidence type="ECO:0000313" key="10">
    <source>
        <dbReference type="EMBL" id="AFY80597.1"/>
    </source>
</evidence>
<evidence type="ECO:0000256" key="3">
    <source>
        <dbReference type="ARBA" id="ARBA00022448"/>
    </source>
</evidence>
<dbReference type="PANTHER" id="PTHR30026:SF20">
    <property type="entry name" value="OUTER MEMBRANE PROTEIN TOLC"/>
    <property type="match status" value="1"/>
</dbReference>
<keyword evidence="5" id="KW-0812">Transmembrane</keyword>
<dbReference type="KEGG" id="oac:Oscil6304_0864"/>
<keyword evidence="3" id="KW-0813">Transport</keyword>
<proteinExistence type="inferred from homology"/>
<organism evidence="10 11">
    <name type="scientific">Oscillatoria acuminata PCC 6304</name>
    <dbReference type="NCBI Taxonomy" id="56110"/>
    <lineage>
        <taxon>Bacteria</taxon>
        <taxon>Bacillati</taxon>
        <taxon>Cyanobacteriota</taxon>
        <taxon>Cyanophyceae</taxon>
        <taxon>Oscillatoriophycideae</taxon>
        <taxon>Oscillatoriales</taxon>
        <taxon>Oscillatoriaceae</taxon>
        <taxon>Oscillatoria</taxon>
    </lineage>
</organism>
<dbReference type="InterPro" id="IPR003423">
    <property type="entry name" value="OMP_efflux"/>
</dbReference>
<keyword evidence="4" id="KW-1134">Transmembrane beta strand</keyword>
<dbReference type="GO" id="GO:0015562">
    <property type="term" value="F:efflux transmembrane transporter activity"/>
    <property type="evidence" value="ECO:0007669"/>
    <property type="project" value="InterPro"/>
</dbReference>
<dbReference type="SUPFAM" id="SSF56954">
    <property type="entry name" value="Outer membrane efflux proteins (OEP)"/>
    <property type="match status" value="1"/>
</dbReference>
<evidence type="ECO:0000256" key="6">
    <source>
        <dbReference type="ARBA" id="ARBA00023136"/>
    </source>
</evidence>
<evidence type="ECO:0000256" key="4">
    <source>
        <dbReference type="ARBA" id="ARBA00022452"/>
    </source>
</evidence>
<accession>K9TCH9</accession>
<dbReference type="PATRIC" id="fig|56110.3.peg.1039"/>
<gene>
    <name evidence="10" type="ORF">Oscil6304_0864</name>
</gene>
<evidence type="ECO:0000256" key="1">
    <source>
        <dbReference type="ARBA" id="ARBA00004442"/>
    </source>
</evidence>
<feature type="compositionally biased region" description="Basic and acidic residues" evidence="9">
    <location>
        <begin position="1"/>
        <end position="11"/>
    </location>
</feature>
<dbReference type="GO" id="GO:1990281">
    <property type="term" value="C:efflux pump complex"/>
    <property type="evidence" value="ECO:0007669"/>
    <property type="project" value="TreeGrafter"/>
</dbReference>